<feature type="compositionally biased region" description="Acidic residues" evidence="1">
    <location>
        <begin position="115"/>
        <end position="131"/>
    </location>
</feature>
<feature type="region of interest" description="Disordered" evidence="1">
    <location>
        <begin position="101"/>
        <end position="139"/>
    </location>
</feature>
<dbReference type="Gene3D" id="1.10.150.50">
    <property type="entry name" value="Transcription Factor, Ets-1"/>
    <property type="match status" value="1"/>
</dbReference>
<evidence type="ECO:0000313" key="3">
    <source>
        <dbReference type="EMBL" id="CAF1009054.1"/>
    </source>
</evidence>
<evidence type="ECO:0000259" key="2">
    <source>
        <dbReference type="Pfam" id="PF04904"/>
    </source>
</evidence>
<sequence length="699" mass="79185">MINSEIENNKIENRSSSSSPIRTSHTPHAVSNILNLDYQSQYPTALMAALTASLNPYYRETLENSQNDTPPMSASSSSSLNTTPNNIKKKGLSDVINKLHKAASNQTTPNKSGDESTENDETESQTNEQEESTTQIQSDININKSHQKLYELLLRANLLQYFNSFIEQGGDDLDQLCDANENEFKEICDLVGMSSKPLHVKRLKKALDELKFSKSQGQKFKTSHSVQKFLPESNLSLSLPTPHSTSSSSSSSSSSASSTISSTSSFSISNLFNRSDSPNQSQGLLTTGSFVRLYQTSNQNVKQEEEVVKKDEIESDEDNFEEDYVDTDDGDEEDEEDDSEESKIPVQSTNLKLEQNEKMIKKNKVIELYTKGERCVRKLSQLTGVPLTTVYRVIGKLKGINYNIPRGNGAGRKTILDAQDREILVEILNKQPRISRKALGKELEKLTGKSIHNSTLNRELCRLRYQNNNGQNVQNDVKLVKKFKKFDELNEECLKMIHSESKRYGCQMSQSEFECKPLSTSLSPNLSKQIIEICQMSTNLSQNSSQQYQQIKLDKIKQTLDELLNLTDSFYDKCVYEASVQLCLQKPTLLTRHDDLVQSQNFDLNSYLNKIRMNLYQSQQESLRSLIEKNEAELKINLKKQEDVRLRLFGLSMSSNVANNEQIRPIYESLQSQLGDLIKRHAQLLSEQARLKSQDFLSS</sequence>
<name>A0A814HG81_9BILA</name>
<dbReference type="InterPro" id="IPR009057">
    <property type="entry name" value="Homeodomain-like_sf"/>
</dbReference>
<accession>A0A814HG81</accession>
<comment type="caution">
    <text evidence="3">The sequence shown here is derived from an EMBL/GenBank/DDBJ whole genome shotgun (WGS) entry which is preliminary data.</text>
</comment>
<feature type="non-terminal residue" evidence="3">
    <location>
        <position position="1"/>
    </location>
</feature>
<dbReference type="InterPro" id="IPR006988">
    <property type="entry name" value="Nab_N"/>
</dbReference>
<feature type="compositionally biased region" description="Acidic residues" evidence="1">
    <location>
        <begin position="313"/>
        <end position="340"/>
    </location>
</feature>
<protein>
    <recommendedName>
        <fullName evidence="2">Nab N-terminal domain-containing protein</fullName>
    </recommendedName>
</protein>
<dbReference type="SUPFAM" id="SSF47769">
    <property type="entry name" value="SAM/Pointed domain"/>
    <property type="match status" value="1"/>
</dbReference>
<dbReference type="PANTHER" id="PTHR12623:SF10">
    <property type="entry name" value="NGFI-A-BINDING PROTEIN HOMOLOG"/>
    <property type="match status" value="1"/>
</dbReference>
<evidence type="ECO:0000256" key="1">
    <source>
        <dbReference type="SAM" id="MobiDB-lite"/>
    </source>
</evidence>
<dbReference type="EMBL" id="CAJNOC010004086">
    <property type="protein sequence ID" value="CAF1009054.1"/>
    <property type="molecule type" value="Genomic_DNA"/>
</dbReference>
<dbReference type="InterPro" id="IPR039040">
    <property type="entry name" value="NAB_fam"/>
</dbReference>
<dbReference type="Pfam" id="PF04904">
    <property type="entry name" value="SAM_NCD1"/>
    <property type="match status" value="1"/>
</dbReference>
<organism evidence="3 4">
    <name type="scientific">Brachionus calyciflorus</name>
    <dbReference type="NCBI Taxonomy" id="104777"/>
    <lineage>
        <taxon>Eukaryota</taxon>
        <taxon>Metazoa</taxon>
        <taxon>Spiralia</taxon>
        <taxon>Gnathifera</taxon>
        <taxon>Rotifera</taxon>
        <taxon>Eurotatoria</taxon>
        <taxon>Monogononta</taxon>
        <taxon>Pseudotrocha</taxon>
        <taxon>Ploima</taxon>
        <taxon>Brachionidae</taxon>
        <taxon>Brachionus</taxon>
    </lineage>
</organism>
<dbReference type="GO" id="GO:0006355">
    <property type="term" value="P:regulation of DNA-templated transcription"/>
    <property type="evidence" value="ECO:0007669"/>
    <property type="project" value="InterPro"/>
</dbReference>
<feature type="compositionally biased region" description="Low complexity" evidence="1">
    <location>
        <begin position="69"/>
        <end position="86"/>
    </location>
</feature>
<dbReference type="SUPFAM" id="SSF46689">
    <property type="entry name" value="Homeodomain-like"/>
    <property type="match status" value="1"/>
</dbReference>
<dbReference type="AlphaFoldDB" id="A0A814HG81"/>
<dbReference type="InterPro" id="IPR038398">
    <property type="entry name" value="NCD2_sf"/>
</dbReference>
<dbReference type="Gene3D" id="1.20.120.2010">
    <property type="entry name" value="NAB conserved domain 2"/>
    <property type="match status" value="1"/>
</dbReference>
<dbReference type="InterPro" id="IPR013761">
    <property type="entry name" value="SAM/pointed_sf"/>
</dbReference>
<dbReference type="OrthoDB" id="10028556at2759"/>
<feature type="region of interest" description="Disordered" evidence="1">
    <location>
        <begin position="62"/>
        <end position="89"/>
    </location>
</feature>
<feature type="domain" description="Nab N-terminal" evidence="2">
    <location>
        <begin position="143"/>
        <end position="211"/>
    </location>
</feature>
<reference evidence="3" key="1">
    <citation type="submission" date="2021-02" db="EMBL/GenBank/DDBJ databases">
        <authorList>
            <person name="Nowell W R."/>
        </authorList>
    </citation>
    <scope>NUCLEOTIDE SEQUENCE</scope>
    <source>
        <strain evidence="3">Ploen Becks lab</strain>
    </source>
</reference>
<evidence type="ECO:0000313" key="4">
    <source>
        <dbReference type="Proteomes" id="UP000663879"/>
    </source>
</evidence>
<feature type="region of interest" description="Disordered" evidence="1">
    <location>
        <begin position="301"/>
        <end position="347"/>
    </location>
</feature>
<feature type="region of interest" description="Disordered" evidence="1">
    <location>
        <begin position="231"/>
        <end position="261"/>
    </location>
</feature>
<proteinExistence type="predicted"/>
<feature type="compositionally biased region" description="Basic and acidic residues" evidence="1">
    <location>
        <begin position="302"/>
        <end position="312"/>
    </location>
</feature>
<dbReference type="PANTHER" id="PTHR12623">
    <property type="entry name" value="NGFI-A BINDING PROTEIN"/>
    <property type="match status" value="1"/>
</dbReference>
<feature type="compositionally biased region" description="Low complexity" evidence="1">
    <location>
        <begin position="233"/>
        <end position="261"/>
    </location>
</feature>
<gene>
    <name evidence="3" type="ORF">OXX778_LOCUS16800</name>
</gene>
<dbReference type="GO" id="GO:0003712">
    <property type="term" value="F:transcription coregulator activity"/>
    <property type="evidence" value="ECO:0007669"/>
    <property type="project" value="InterPro"/>
</dbReference>
<dbReference type="GO" id="GO:0005634">
    <property type="term" value="C:nucleus"/>
    <property type="evidence" value="ECO:0007669"/>
    <property type="project" value="InterPro"/>
</dbReference>
<feature type="region of interest" description="Disordered" evidence="1">
    <location>
        <begin position="1"/>
        <end position="26"/>
    </location>
</feature>
<keyword evidence="4" id="KW-1185">Reference proteome</keyword>
<dbReference type="Proteomes" id="UP000663879">
    <property type="component" value="Unassembled WGS sequence"/>
</dbReference>